<feature type="signal peptide" evidence="5">
    <location>
        <begin position="1"/>
        <end position="22"/>
    </location>
</feature>
<dbReference type="PANTHER" id="PTHR30329:SF21">
    <property type="entry name" value="LIPOPROTEIN YIAD-RELATED"/>
    <property type="match status" value="1"/>
</dbReference>
<feature type="chain" id="PRO_5017576010" description="OmpA-like domain-containing protein" evidence="5">
    <location>
        <begin position="23"/>
        <end position="668"/>
    </location>
</feature>
<evidence type="ECO:0000256" key="5">
    <source>
        <dbReference type="SAM" id="SignalP"/>
    </source>
</evidence>
<dbReference type="SUPFAM" id="SSF49464">
    <property type="entry name" value="Carboxypeptidase regulatory domain-like"/>
    <property type="match status" value="1"/>
</dbReference>
<gene>
    <name evidence="7" type="ORF">DXB65_01225</name>
</gene>
<dbReference type="RefSeq" id="WP_117723071.1">
    <property type="nucleotide sequence ID" value="NZ_QSUL01000001.1"/>
</dbReference>
<keyword evidence="2 4" id="KW-0472">Membrane</keyword>
<reference evidence="7 8" key="1">
    <citation type="submission" date="2018-08" db="EMBL/GenBank/DDBJ databases">
        <title>A genome reference for cultivated species of the human gut microbiota.</title>
        <authorList>
            <person name="Zou Y."/>
            <person name="Xue W."/>
            <person name="Luo G."/>
        </authorList>
    </citation>
    <scope>NUCLEOTIDE SEQUENCE [LARGE SCALE GENOMIC DNA]</scope>
    <source>
        <strain evidence="7 8">OM05-15BH</strain>
    </source>
</reference>
<organism evidence="7 8">
    <name type="scientific">Bacteroides oleiciplenus</name>
    <dbReference type="NCBI Taxonomy" id="626931"/>
    <lineage>
        <taxon>Bacteria</taxon>
        <taxon>Pseudomonadati</taxon>
        <taxon>Bacteroidota</taxon>
        <taxon>Bacteroidia</taxon>
        <taxon>Bacteroidales</taxon>
        <taxon>Bacteroidaceae</taxon>
        <taxon>Bacteroides</taxon>
    </lineage>
</organism>
<dbReference type="InterPro" id="IPR008969">
    <property type="entry name" value="CarboxyPept-like_regulatory"/>
</dbReference>
<evidence type="ECO:0000259" key="6">
    <source>
        <dbReference type="PROSITE" id="PS51123"/>
    </source>
</evidence>
<evidence type="ECO:0000256" key="3">
    <source>
        <dbReference type="ARBA" id="ARBA00023237"/>
    </source>
</evidence>
<evidence type="ECO:0000256" key="4">
    <source>
        <dbReference type="PROSITE-ProRule" id="PRU00473"/>
    </source>
</evidence>
<dbReference type="Pfam" id="PF00691">
    <property type="entry name" value="OmpA"/>
    <property type="match status" value="1"/>
</dbReference>
<evidence type="ECO:0000313" key="7">
    <source>
        <dbReference type="EMBL" id="RGN40286.1"/>
    </source>
</evidence>
<feature type="domain" description="OmpA-like" evidence="6">
    <location>
        <begin position="521"/>
        <end position="665"/>
    </location>
</feature>
<dbReference type="Proteomes" id="UP000260983">
    <property type="component" value="Unassembled WGS sequence"/>
</dbReference>
<accession>A0A3E5BRM7</accession>
<proteinExistence type="predicted"/>
<dbReference type="AlphaFoldDB" id="A0A3E5BRM7"/>
<dbReference type="PROSITE" id="PS51257">
    <property type="entry name" value="PROKAR_LIPOPROTEIN"/>
    <property type="match status" value="1"/>
</dbReference>
<evidence type="ECO:0000256" key="2">
    <source>
        <dbReference type="ARBA" id="ARBA00023136"/>
    </source>
</evidence>
<dbReference type="CDD" id="cd07185">
    <property type="entry name" value="OmpA_C-like"/>
    <property type="match status" value="1"/>
</dbReference>
<dbReference type="PROSITE" id="PS51123">
    <property type="entry name" value="OMPA_2"/>
    <property type="match status" value="1"/>
</dbReference>
<dbReference type="SUPFAM" id="SSF82171">
    <property type="entry name" value="DPP6 N-terminal domain-like"/>
    <property type="match status" value="1"/>
</dbReference>
<dbReference type="Gene3D" id="2.60.40.1120">
    <property type="entry name" value="Carboxypeptidase-like, regulatory domain"/>
    <property type="match status" value="1"/>
</dbReference>
<dbReference type="EMBL" id="QSUL01000001">
    <property type="protein sequence ID" value="RGN40286.1"/>
    <property type="molecule type" value="Genomic_DNA"/>
</dbReference>
<dbReference type="InterPro" id="IPR011659">
    <property type="entry name" value="WD40"/>
</dbReference>
<keyword evidence="5" id="KW-0732">Signal</keyword>
<dbReference type="InterPro" id="IPR011042">
    <property type="entry name" value="6-blade_b-propeller_TolB-like"/>
</dbReference>
<dbReference type="Gene3D" id="3.30.1330.60">
    <property type="entry name" value="OmpA-like domain"/>
    <property type="match status" value="1"/>
</dbReference>
<dbReference type="Pfam" id="PF07676">
    <property type="entry name" value="PD40"/>
    <property type="match status" value="3"/>
</dbReference>
<dbReference type="PRINTS" id="PR01021">
    <property type="entry name" value="OMPADOMAIN"/>
</dbReference>
<dbReference type="InterPro" id="IPR036737">
    <property type="entry name" value="OmpA-like_sf"/>
</dbReference>
<dbReference type="Gene3D" id="2.120.10.30">
    <property type="entry name" value="TolB, C-terminal domain"/>
    <property type="match status" value="1"/>
</dbReference>
<dbReference type="SUPFAM" id="SSF103088">
    <property type="entry name" value="OmpA-like"/>
    <property type="match status" value="1"/>
</dbReference>
<dbReference type="InterPro" id="IPR050330">
    <property type="entry name" value="Bact_OuterMem_StrucFunc"/>
</dbReference>
<sequence>MKLYRQLLFFLVGASLFLTSCGAGRSLRQAEQSYARGEYFDAARHYKQAYTRTSPKDRPQRGVLAYKQGDCYRRINYTLKARAAYMNAVRYRYPDTISHFYLAEMLRKNGEYAAATPYYENYLTYVQHLSDRRECKDSLAYVGLISCQLAQEWKKNPTRHIVKRVPILVSRRSDYSPMYAGGDADVLYFTSTRNEVKGSGLNGITGMKSADIFHSKRNEKKQWQKPEPLVSDVNSEFEEGACSFSTDGKTMYFTRCRTLPNAPAYAEIYTSQRTGAEWGAPQKCVIMNDTLSSVAHPALSPTGDYLYFVSDMPGGQGGLDLWRINVTRDGFGYVDNLGPDINTPGDEMFPTFAPDGTLYFSSNGHPGMGGLDIFRAVPDSLTERWHIESMRSPINSQSDDFGMTFEPGAPNRGFFSSNRGDARGWDHIFSFELPEVHHVLKGLVYDKEGDVLSDALVTLVGDDGTYLKINVKKDGTFMQELNPGCRYALLASCRGYLNDKEELLTENVNEDRRYELEFALASITRPVLIENIFYEFDRADLTSESTVALDELIQLLSDNPSVTIELAAHCDYKGNDDYNLHLSQRRAESVVRYLIKGGIDSERLTPKGYGEQQPKTVTKFTLKSAPFLKEGDVLTEEFIKNLPLEQQEICNAINRRTEFKVLRTTYAP</sequence>
<dbReference type="SUPFAM" id="SSF48452">
    <property type="entry name" value="TPR-like"/>
    <property type="match status" value="1"/>
</dbReference>
<comment type="caution">
    <text evidence="7">The sequence shown here is derived from an EMBL/GenBank/DDBJ whole genome shotgun (WGS) entry which is preliminary data.</text>
</comment>
<dbReference type="InterPro" id="IPR006665">
    <property type="entry name" value="OmpA-like"/>
</dbReference>
<comment type="subcellular location">
    <subcellularLocation>
        <location evidence="1">Cell outer membrane</location>
    </subcellularLocation>
</comment>
<name>A0A3E5BRM7_9BACE</name>
<dbReference type="InterPro" id="IPR006664">
    <property type="entry name" value="OMP_bac"/>
</dbReference>
<dbReference type="PANTHER" id="PTHR30329">
    <property type="entry name" value="STATOR ELEMENT OF FLAGELLAR MOTOR COMPLEX"/>
    <property type="match status" value="1"/>
</dbReference>
<keyword evidence="3" id="KW-0998">Cell outer membrane</keyword>
<dbReference type="InterPro" id="IPR011990">
    <property type="entry name" value="TPR-like_helical_dom_sf"/>
</dbReference>
<dbReference type="GO" id="GO:0009279">
    <property type="term" value="C:cell outer membrane"/>
    <property type="evidence" value="ECO:0007669"/>
    <property type="project" value="UniProtKB-SubCell"/>
</dbReference>
<evidence type="ECO:0000313" key="8">
    <source>
        <dbReference type="Proteomes" id="UP000260983"/>
    </source>
</evidence>
<dbReference type="Gene3D" id="1.25.40.10">
    <property type="entry name" value="Tetratricopeptide repeat domain"/>
    <property type="match status" value="1"/>
</dbReference>
<evidence type="ECO:0000256" key="1">
    <source>
        <dbReference type="ARBA" id="ARBA00004442"/>
    </source>
</evidence>
<protein>
    <recommendedName>
        <fullName evidence="6">OmpA-like domain-containing protein</fullName>
    </recommendedName>
</protein>